<dbReference type="GO" id="GO:0003677">
    <property type="term" value="F:DNA binding"/>
    <property type="evidence" value="ECO:0007669"/>
    <property type="project" value="UniProtKB-KW"/>
</dbReference>
<dbReference type="GO" id="GO:0003700">
    <property type="term" value="F:DNA-binding transcription factor activity"/>
    <property type="evidence" value="ECO:0007669"/>
    <property type="project" value="InterPro"/>
</dbReference>
<dbReference type="InterPro" id="IPR036388">
    <property type="entry name" value="WH-like_DNA-bd_sf"/>
</dbReference>
<evidence type="ECO:0000313" key="7">
    <source>
        <dbReference type="Proteomes" id="UP000217830"/>
    </source>
</evidence>
<proteinExistence type="predicted"/>
<dbReference type="InterPro" id="IPR000281">
    <property type="entry name" value="HTH_RpiR"/>
</dbReference>
<keyword evidence="3" id="KW-0804">Transcription</keyword>
<organism evidence="6 7">
    <name type="scientific">Pseudomonas moraviensis</name>
    <dbReference type="NCBI Taxonomy" id="321662"/>
    <lineage>
        <taxon>Bacteria</taxon>
        <taxon>Pseudomonadati</taxon>
        <taxon>Pseudomonadota</taxon>
        <taxon>Gammaproteobacteria</taxon>
        <taxon>Pseudomonadales</taxon>
        <taxon>Pseudomonadaceae</taxon>
        <taxon>Pseudomonas</taxon>
    </lineage>
</organism>
<comment type="caution">
    <text evidence="6">The sequence shown here is derived from an EMBL/GenBank/DDBJ whole genome shotgun (WGS) entry which is preliminary data.</text>
</comment>
<dbReference type="PROSITE" id="PS51071">
    <property type="entry name" value="HTH_RPIR"/>
    <property type="match status" value="1"/>
</dbReference>
<evidence type="ECO:0000256" key="1">
    <source>
        <dbReference type="ARBA" id="ARBA00023015"/>
    </source>
</evidence>
<dbReference type="Gene3D" id="3.40.50.10490">
    <property type="entry name" value="Glucose-6-phosphate isomerase like protein, domain 1"/>
    <property type="match status" value="1"/>
</dbReference>
<dbReference type="PANTHER" id="PTHR30514:SF20">
    <property type="entry name" value="TRANSCRIPTIONAL REGULATOR"/>
    <property type="match status" value="1"/>
</dbReference>
<dbReference type="InterPro" id="IPR047640">
    <property type="entry name" value="RpiR-like"/>
</dbReference>
<accession>A0A2A2PFQ8</accession>
<protein>
    <submittedName>
        <fullName evidence="6">MurR/RpiR family transcriptional regulator</fullName>
    </submittedName>
</protein>
<name>A0A2A2PFQ8_9PSED</name>
<feature type="domain" description="SIS" evidence="5">
    <location>
        <begin position="152"/>
        <end position="294"/>
    </location>
</feature>
<dbReference type="InterPro" id="IPR046348">
    <property type="entry name" value="SIS_dom_sf"/>
</dbReference>
<evidence type="ECO:0000259" key="5">
    <source>
        <dbReference type="PROSITE" id="PS51464"/>
    </source>
</evidence>
<gene>
    <name evidence="6" type="ORF">CKQ80_02480</name>
</gene>
<feature type="domain" description="HTH rpiR-type" evidence="4">
    <location>
        <begin position="22"/>
        <end position="98"/>
    </location>
</feature>
<dbReference type="Pfam" id="PF01380">
    <property type="entry name" value="SIS"/>
    <property type="match status" value="1"/>
</dbReference>
<dbReference type="Pfam" id="PF01418">
    <property type="entry name" value="HTH_6"/>
    <property type="match status" value="1"/>
</dbReference>
<evidence type="ECO:0000259" key="4">
    <source>
        <dbReference type="PROSITE" id="PS51071"/>
    </source>
</evidence>
<dbReference type="GO" id="GO:1901135">
    <property type="term" value="P:carbohydrate derivative metabolic process"/>
    <property type="evidence" value="ECO:0007669"/>
    <property type="project" value="InterPro"/>
</dbReference>
<dbReference type="Gene3D" id="1.10.10.10">
    <property type="entry name" value="Winged helix-like DNA-binding domain superfamily/Winged helix DNA-binding domain"/>
    <property type="match status" value="1"/>
</dbReference>
<evidence type="ECO:0000256" key="2">
    <source>
        <dbReference type="ARBA" id="ARBA00023125"/>
    </source>
</evidence>
<dbReference type="EMBL" id="NRST01000001">
    <property type="protein sequence ID" value="PAW54193.1"/>
    <property type="molecule type" value="Genomic_DNA"/>
</dbReference>
<dbReference type="GO" id="GO:0097367">
    <property type="term" value="F:carbohydrate derivative binding"/>
    <property type="evidence" value="ECO:0007669"/>
    <property type="project" value="InterPro"/>
</dbReference>
<dbReference type="AlphaFoldDB" id="A0A2A2PFQ8"/>
<dbReference type="InterPro" id="IPR009057">
    <property type="entry name" value="Homeodomain-like_sf"/>
</dbReference>
<keyword evidence="2" id="KW-0238">DNA-binding</keyword>
<dbReference type="CDD" id="cd05013">
    <property type="entry name" value="SIS_RpiR"/>
    <property type="match status" value="1"/>
</dbReference>
<keyword evidence="1" id="KW-0805">Transcription regulation</keyword>
<dbReference type="InterPro" id="IPR035472">
    <property type="entry name" value="RpiR-like_SIS"/>
</dbReference>
<sequence length="302" mass="33871">MPRPDLPANDEPALASPPINAERLLQLITDEYDTLPRQLKRIASYMSQQSERIMVDRISDIARECEVHPSAIVRFSQRFGFSGFSEMQALFRTAYTHKASPVHNYQQRIRSMIANQSQQASGGDLARECIDATRSGIERLGRELDDVAFEKAVDLIVNADNIYVVGVRRSFAVADYLVYNLQHTHKRIHLVSGLGGSYREQMRSVRSGDLVIAISFTPYAKETQHCLRYARQQQANTLILTDSHLSPLAKNANSLLLVNEGSALAFRSLSATLCLCQALFVAVAYRLELNVDEIHEQAGFDD</sequence>
<dbReference type="InterPro" id="IPR001347">
    <property type="entry name" value="SIS_dom"/>
</dbReference>
<evidence type="ECO:0000256" key="3">
    <source>
        <dbReference type="ARBA" id="ARBA00023163"/>
    </source>
</evidence>
<dbReference type="PROSITE" id="PS51464">
    <property type="entry name" value="SIS"/>
    <property type="match status" value="1"/>
</dbReference>
<dbReference type="Proteomes" id="UP000217830">
    <property type="component" value="Unassembled WGS sequence"/>
</dbReference>
<dbReference type="SUPFAM" id="SSF53697">
    <property type="entry name" value="SIS domain"/>
    <property type="match status" value="1"/>
</dbReference>
<dbReference type="SUPFAM" id="SSF46689">
    <property type="entry name" value="Homeodomain-like"/>
    <property type="match status" value="1"/>
</dbReference>
<dbReference type="PANTHER" id="PTHR30514">
    <property type="entry name" value="GLUCOKINASE"/>
    <property type="match status" value="1"/>
</dbReference>
<dbReference type="RefSeq" id="WP_095666881.1">
    <property type="nucleotide sequence ID" value="NZ_NRSS01000004.1"/>
</dbReference>
<reference evidence="6 7" key="1">
    <citation type="submission" date="2017-08" db="EMBL/GenBank/DDBJ databases">
        <title>Draft Genome Sequence of Pseudomonas moraviensis TYU6, isolated from Taxus cuspidata by using PacBio Single-Molecule Real-Time Technology.</title>
        <authorList>
            <person name="Baek K.-H."/>
            <person name="Mishra A.K."/>
        </authorList>
    </citation>
    <scope>NUCLEOTIDE SEQUENCE [LARGE SCALE GENOMIC DNA]</scope>
    <source>
        <strain evidence="6 7">TYU6</strain>
    </source>
</reference>
<evidence type="ECO:0000313" key="6">
    <source>
        <dbReference type="EMBL" id="PAW54193.1"/>
    </source>
</evidence>
<keyword evidence="7" id="KW-1185">Reference proteome</keyword>